<evidence type="ECO:0000313" key="10">
    <source>
        <dbReference type="EMBL" id="CAD6490125.1"/>
    </source>
</evidence>
<dbReference type="SMART" id="SM00486">
    <property type="entry name" value="POLBc"/>
    <property type="match status" value="1"/>
</dbReference>
<dbReference type="InterPro" id="IPR017964">
    <property type="entry name" value="DNA-dir_DNA_pol_B_CS"/>
</dbReference>
<evidence type="ECO:0000259" key="9">
    <source>
        <dbReference type="Pfam" id="PF03104"/>
    </source>
</evidence>
<dbReference type="Gene3D" id="3.90.1600.10">
    <property type="entry name" value="Palm domain of DNA polymerase"/>
    <property type="match status" value="1"/>
</dbReference>
<keyword evidence="4 7" id="KW-0239">DNA-directed DNA polymerase</keyword>
<evidence type="ECO:0000259" key="8">
    <source>
        <dbReference type="Pfam" id="PF00136"/>
    </source>
</evidence>
<gene>
    <name evidence="10" type="primary">pol</name>
    <name evidence="10" type="ORF">KFBDDELM_00003</name>
</gene>
<dbReference type="GO" id="GO:0000166">
    <property type="term" value="F:nucleotide binding"/>
    <property type="evidence" value="ECO:0007669"/>
    <property type="project" value="InterPro"/>
</dbReference>
<dbReference type="InterPro" id="IPR012337">
    <property type="entry name" value="RNaseH-like_sf"/>
</dbReference>
<dbReference type="PANTHER" id="PTHR10322:SF23">
    <property type="entry name" value="DNA POLYMERASE DELTA CATALYTIC SUBUNIT"/>
    <property type="match status" value="1"/>
</dbReference>
<proteinExistence type="inferred from homology"/>
<dbReference type="GO" id="GO:0006261">
    <property type="term" value="P:DNA-templated DNA replication"/>
    <property type="evidence" value="ECO:0007669"/>
    <property type="project" value="TreeGrafter"/>
</dbReference>
<dbReference type="InterPro" id="IPR042087">
    <property type="entry name" value="DNA_pol_B_thumb"/>
</dbReference>
<dbReference type="AlphaFoldDB" id="A0A811SZL6"/>
<evidence type="ECO:0000256" key="3">
    <source>
        <dbReference type="ARBA" id="ARBA00022695"/>
    </source>
</evidence>
<dbReference type="InterPro" id="IPR006172">
    <property type="entry name" value="DNA-dir_DNA_pol_B"/>
</dbReference>
<dbReference type="PANTHER" id="PTHR10322">
    <property type="entry name" value="DNA POLYMERASE CATALYTIC SUBUNIT"/>
    <property type="match status" value="1"/>
</dbReference>
<dbReference type="Pfam" id="PF00136">
    <property type="entry name" value="DNA_pol_B"/>
    <property type="match status" value="1"/>
</dbReference>
<dbReference type="PROSITE" id="PS00116">
    <property type="entry name" value="DNA_POLYMERASE_B"/>
    <property type="match status" value="1"/>
</dbReference>
<evidence type="ECO:0000313" key="11">
    <source>
        <dbReference type="Proteomes" id="UP000606624"/>
    </source>
</evidence>
<feature type="domain" description="DNA-directed DNA polymerase family B exonuclease" evidence="9">
    <location>
        <begin position="108"/>
        <end position="319"/>
    </location>
</feature>
<dbReference type="InterPro" id="IPR006133">
    <property type="entry name" value="DNA-dir_DNA_pol_B_exonuc"/>
</dbReference>
<protein>
    <recommendedName>
        <fullName evidence="7">DNA polymerase</fullName>
        <ecNumber evidence="7">2.7.7.7</ecNumber>
    </recommendedName>
</protein>
<keyword evidence="5 7" id="KW-0238">DNA-binding</keyword>
<dbReference type="InterPro" id="IPR023211">
    <property type="entry name" value="DNA_pol_palm_dom_sf"/>
</dbReference>
<sequence>MVEFQILDADYTYDKNKKPLLRFYGRDRKGRSVCCFVPDFKPYFYLQTTKSNIENVLRSEFPQILNVEEVERFPAVGYYKNPVLMHKVVVSDPKDVREIRDDVAKFGKVFETDILFRNRFMIDHGIGGMSWVSVEEIDKKGFGVDGVDCDLRLIGKMVPVEQVSNAKLRFLAFDIECPTSGGMPDATRSPIVLISMYFKPSHNEMESIVLSAKPVTGLKGVEGCDSEISLLKRFFEIIKDFDPDVILGYNSNGFDFPYIVDRVKHLDAGIKSDIGRDGKPVYYRRIGTTTHVTVTGRIIADVLPIIRKEFSLKQYTLKNSAKELLGLEKHDVKVEDMQNYWNSENLLPTFIEYCRNDSYLAMEMMMRYRLLDKYIALARVSGSLLQDILDSGQTAMVENLLLKEYRSNQRVMPPKPGEKLSSYRHHAGEELKGGEVLQPARGLSEDIVILDYRSLYPSIMMAHNLCYTTEIIKDEPDSSEDIITTPSNGHFVSKKVQQGILPKVLERLLKLRVEIKEEMKQASEDEIHALDATQLALKILLNSFYGYSGYARARLYSLNLANSVTSYGRENILYTRQLIEKDIKNTIVTDSDDISSFEVVYGDTDSVFVRINSGKKLTIDKASLFGTKIAETVTSYLEKPMELVFEAVARRGVFLAKKRYAIWVFEKNGDRWEDKIKVKGMETVRRDWCELASDTLNDVLELVLKKGSIDEAAETVRDAINTIRALDIKKHPDDLSKLILTRRYTKKTETYQNKQPHVTVVEKIKRRGGTVPNIGDRIPFVIIAGSGLLVTRAEEPEYVIANNLPIDTNYYINKQILPPVERIFKSLGISTKHLDSRSLATNTETKSSQKFLFDFLNV</sequence>
<dbReference type="Gene3D" id="1.10.132.60">
    <property type="entry name" value="DNA polymerase family B, C-terminal domain"/>
    <property type="match status" value="1"/>
</dbReference>
<dbReference type="EMBL" id="CAJHIN010000001">
    <property type="protein sequence ID" value="CAD6490125.1"/>
    <property type="molecule type" value="Genomic_DNA"/>
</dbReference>
<dbReference type="Proteomes" id="UP000606624">
    <property type="component" value="Unassembled WGS sequence"/>
</dbReference>
<accession>A0A811SZL6</accession>
<comment type="similarity">
    <text evidence="1 7">Belongs to the DNA polymerase type-B family.</text>
</comment>
<dbReference type="Gene3D" id="3.30.420.10">
    <property type="entry name" value="Ribonuclease H-like superfamily/Ribonuclease H"/>
    <property type="match status" value="1"/>
</dbReference>
<dbReference type="EC" id="2.7.7.7" evidence="7"/>
<evidence type="ECO:0000256" key="1">
    <source>
        <dbReference type="ARBA" id="ARBA00005755"/>
    </source>
</evidence>
<evidence type="ECO:0000256" key="5">
    <source>
        <dbReference type="ARBA" id="ARBA00023125"/>
    </source>
</evidence>
<dbReference type="SUPFAM" id="SSF53098">
    <property type="entry name" value="Ribonuclease H-like"/>
    <property type="match status" value="1"/>
</dbReference>
<dbReference type="InterPro" id="IPR050240">
    <property type="entry name" value="DNA_pol_type-B"/>
</dbReference>
<comment type="catalytic activity">
    <reaction evidence="6 7">
        <text>DNA(n) + a 2'-deoxyribonucleoside 5'-triphosphate = DNA(n+1) + diphosphate</text>
        <dbReference type="Rhea" id="RHEA:22508"/>
        <dbReference type="Rhea" id="RHEA-COMP:17339"/>
        <dbReference type="Rhea" id="RHEA-COMP:17340"/>
        <dbReference type="ChEBI" id="CHEBI:33019"/>
        <dbReference type="ChEBI" id="CHEBI:61560"/>
        <dbReference type="ChEBI" id="CHEBI:173112"/>
        <dbReference type="EC" id="2.7.7.7"/>
    </reaction>
</comment>
<dbReference type="InterPro" id="IPR043502">
    <property type="entry name" value="DNA/RNA_pol_sf"/>
</dbReference>
<dbReference type="InterPro" id="IPR036397">
    <property type="entry name" value="RNaseH_sf"/>
</dbReference>
<dbReference type="InterPro" id="IPR006134">
    <property type="entry name" value="DNA-dir_DNA_pol_B_multi_dom"/>
</dbReference>
<comment type="caution">
    <text evidence="10">The sequence shown here is derived from an EMBL/GenBank/DDBJ whole genome shotgun (WGS) entry which is preliminary data.</text>
</comment>
<reference evidence="10" key="1">
    <citation type="submission" date="2020-10" db="EMBL/GenBank/DDBJ databases">
        <authorList>
            <person name="Hahn C.J."/>
            <person name="Laso-Perez R."/>
            <person name="Vulcano F."/>
            <person name="Vaziourakis K.-M."/>
            <person name="Stokke R."/>
            <person name="Steen I.H."/>
            <person name="Teske A."/>
            <person name="Boetius A."/>
            <person name="Liebeke M."/>
            <person name="Amann R."/>
            <person name="Knittel K."/>
        </authorList>
    </citation>
    <scope>NUCLEOTIDE SEQUENCE</scope>
    <source>
        <strain evidence="10">Gfbio:e3339647-f889-4370-9287-4fb5cb688e4c:AG392E03_GoMArc1</strain>
    </source>
</reference>
<dbReference type="SUPFAM" id="SSF56672">
    <property type="entry name" value="DNA/RNA polymerases"/>
    <property type="match status" value="1"/>
</dbReference>
<organism evidence="10 11">
    <name type="scientific">Candidatus Argoarchaeum ethanivorans</name>
    <dbReference type="NCBI Taxonomy" id="2608793"/>
    <lineage>
        <taxon>Archaea</taxon>
        <taxon>Methanobacteriati</taxon>
        <taxon>Methanobacteriota</taxon>
        <taxon>Stenosarchaea group</taxon>
        <taxon>Methanomicrobia</taxon>
        <taxon>Methanosarcinales</taxon>
        <taxon>Methanosarcinales incertae sedis</taxon>
        <taxon>GOM Arc I cluster</taxon>
        <taxon>Candidatus Argoarchaeum</taxon>
    </lineage>
</organism>
<evidence type="ECO:0000256" key="7">
    <source>
        <dbReference type="RuleBase" id="RU000442"/>
    </source>
</evidence>
<keyword evidence="3 7" id="KW-0548">Nucleotidyltransferase</keyword>
<dbReference type="NCBIfam" id="TIGR00592">
    <property type="entry name" value="pol2"/>
    <property type="match status" value="1"/>
</dbReference>
<dbReference type="Gene3D" id="3.30.342.10">
    <property type="entry name" value="DNA Polymerase, chain B, domain 1"/>
    <property type="match status" value="1"/>
</dbReference>
<feature type="domain" description="DNA-directed DNA polymerase family B multifunctional" evidence="8">
    <location>
        <begin position="387"/>
        <end position="826"/>
    </location>
</feature>
<keyword evidence="7" id="KW-0235">DNA replication</keyword>
<evidence type="ECO:0000256" key="4">
    <source>
        <dbReference type="ARBA" id="ARBA00022932"/>
    </source>
</evidence>
<keyword evidence="2 7" id="KW-0808">Transferase</keyword>
<dbReference type="Gene3D" id="1.10.287.690">
    <property type="entry name" value="Helix hairpin bin"/>
    <property type="match status" value="1"/>
</dbReference>
<evidence type="ECO:0000256" key="6">
    <source>
        <dbReference type="ARBA" id="ARBA00049244"/>
    </source>
</evidence>
<dbReference type="Pfam" id="PF03104">
    <property type="entry name" value="DNA_pol_B_exo1"/>
    <property type="match status" value="1"/>
</dbReference>
<evidence type="ECO:0000256" key="2">
    <source>
        <dbReference type="ARBA" id="ARBA00022679"/>
    </source>
</evidence>
<dbReference type="GO" id="GO:0003677">
    <property type="term" value="F:DNA binding"/>
    <property type="evidence" value="ECO:0007669"/>
    <property type="project" value="UniProtKB-KW"/>
</dbReference>
<name>A0A811SZL6_9EURY</name>
<dbReference type="PRINTS" id="PR00106">
    <property type="entry name" value="DNAPOLB"/>
</dbReference>
<dbReference type="GO" id="GO:0003887">
    <property type="term" value="F:DNA-directed DNA polymerase activity"/>
    <property type="evidence" value="ECO:0007669"/>
    <property type="project" value="UniProtKB-KW"/>
</dbReference>